<keyword evidence="3 10" id="KW-0963">Cytoplasm</keyword>
<comment type="function">
    <text evidence="10">Site-specific tyrosine recombinase, which acts by catalyzing the cutting and rejoining of the recombining DNA molecules. The XerC-XerD complex is essential to convert dimers of the bacterial chromosome into monomers to permit their segregation at cell division. It also contributes to the segregational stability of plasmids.</text>
</comment>
<evidence type="ECO:0000256" key="8">
    <source>
        <dbReference type="ARBA" id="ARBA00023172"/>
    </source>
</evidence>
<dbReference type="PROSITE" id="PS50955">
    <property type="entry name" value="LEM_LIKE"/>
    <property type="match status" value="1"/>
</dbReference>
<dbReference type="AlphaFoldDB" id="G7VSA0"/>
<dbReference type="Proteomes" id="UP000005876">
    <property type="component" value="Chromosome"/>
</dbReference>
<feature type="domain" description="LEM-like" evidence="12">
    <location>
        <begin position="105"/>
        <end position="148"/>
    </location>
</feature>
<evidence type="ECO:0000256" key="7">
    <source>
        <dbReference type="ARBA" id="ARBA00023125"/>
    </source>
</evidence>
<dbReference type="PROSITE" id="PS51898">
    <property type="entry name" value="TYR_RECOMBINASE"/>
    <property type="match status" value="1"/>
</dbReference>
<dbReference type="NCBIfam" id="TIGR02225">
    <property type="entry name" value="recomb_XerD"/>
    <property type="match status" value="1"/>
</dbReference>
<dbReference type="PANTHER" id="PTHR30349:SF81">
    <property type="entry name" value="TYROSINE RECOMBINASE XERC"/>
    <property type="match status" value="1"/>
</dbReference>
<dbReference type="GO" id="GO:0009037">
    <property type="term" value="F:tyrosine-based site-specific recombinase activity"/>
    <property type="evidence" value="ECO:0007669"/>
    <property type="project" value="UniProtKB-UniRule"/>
</dbReference>
<dbReference type="InterPro" id="IPR010998">
    <property type="entry name" value="Integrase_recombinase_N"/>
</dbReference>
<feature type="active site" evidence="10">
    <location>
        <position position="260"/>
    </location>
</feature>
<evidence type="ECO:0000313" key="15">
    <source>
        <dbReference type="EMBL" id="AET61470.1"/>
    </source>
</evidence>
<reference evidence="16" key="1">
    <citation type="submission" date="2011-11" db="EMBL/GenBank/DDBJ databases">
        <title>Complete sequence of Paenibacillus terrae HPL-003.</title>
        <authorList>
            <person name="Shin S.H."/>
            <person name="Kim S."/>
            <person name="Kim J.Y."/>
        </authorList>
    </citation>
    <scope>NUCLEOTIDE SEQUENCE [LARGE SCALE GENOMIC DNA]</scope>
    <source>
        <strain evidence="16">HPL-003</strain>
    </source>
</reference>
<comment type="caution">
    <text evidence="10">Lacks conserved residue(s) required for the propagation of feature annotation.</text>
</comment>
<organism evidence="15 16">
    <name type="scientific">Paenibacillus terrae (strain HPL-003)</name>
    <dbReference type="NCBI Taxonomy" id="985665"/>
    <lineage>
        <taxon>Bacteria</taxon>
        <taxon>Bacillati</taxon>
        <taxon>Bacillota</taxon>
        <taxon>Bacilli</taxon>
        <taxon>Bacillales</taxon>
        <taxon>Paenibacillaceae</taxon>
        <taxon>Paenibacillus</taxon>
    </lineage>
</organism>
<dbReference type="InterPro" id="IPR044068">
    <property type="entry name" value="CB"/>
</dbReference>
<dbReference type="InterPro" id="IPR011932">
    <property type="entry name" value="Recomb_XerD"/>
</dbReference>
<feature type="active site" evidence="10">
    <location>
        <position position="283"/>
    </location>
</feature>
<dbReference type="InterPro" id="IPR013146">
    <property type="entry name" value="LEM-like_dom"/>
</dbReference>
<dbReference type="OrthoDB" id="9801717at2"/>
<keyword evidence="9 10" id="KW-0131">Cell cycle</keyword>
<dbReference type="PANTHER" id="PTHR30349">
    <property type="entry name" value="PHAGE INTEGRASE-RELATED"/>
    <property type="match status" value="1"/>
</dbReference>
<comment type="subunit">
    <text evidence="10">Forms a cyclic heterotetrameric complex composed of two molecules of XerC and two molecules of XerD.</text>
</comment>
<dbReference type="GO" id="GO:0006313">
    <property type="term" value="P:DNA transposition"/>
    <property type="evidence" value="ECO:0007669"/>
    <property type="project" value="UniProtKB-UniRule"/>
</dbReference>
<dbReference type="KEGG" id="pta:HPL003_23760"/>
<dbReference type="Gene3D" id="1.10.443.10">
    <property type="entry name" value="Intergrase catalytic core"/>
    <property type="match status" value="1"/>
</dbReference>
<feature type="region of interest" description="Disordered" evidence="11">
    <location>
        <begin position="299"/>
        <end position="323"/>
    </location>
</feature>
<dbReference type="InterPro" id="IPR013762">
    <property type="entry name" value="Integrase-like_cat_sf"/>
</dbReference>
<dbReference type="Pfam" id="PF00589">
    <property type="entry name" value="Phage_integrase"/>
    <property type="match status" value="1"/>
</dbReference>
<dbReference type="GO" id="GO:0051301">
    <property type="term" value="P:cell division"/>
    <property type="evidence" value="ECO:0007669"/>
    <property type="project" value="UniProtKB-KW"/>
</dbReference>
<dbReference type="HAMAP" id="MF_01808">
    <property type="entry name" value="Recomb_XerC_XerD"/>
    <property type="match status" value="1"/>
</dbReference>
<dbReference type="PROSITE" id="PS51900">
    <property type="entry name" value="CB"/>
    <property type="match status" value="1"/>
</dbReference>
<keyword evidence="4 10" id="KW-0132">Cell division</keyword>
<evidence type="ECO:0000259" key="13">
    <source>
        <dbReference type="PROSITE" id="PS51898"/>
    </source>
</evidence>
<feature type="active site" evidence="10">
    <location>
        <position position="146"/>
    </location>
</feature>
<keyword evidence="8 10" id="KW-0233">DNA recombination</keyword>
<dbReference type="InterPro" id="IPR002104">
    <property type="entry name" value="Integrase_catalytic"/>
</dbReference>
<evidence type="ECO:0000256" key="11">
    <source>
        <dbReference type="SAM" id="MobiDB-lite"/>
    </source>
</evidence>
<feature type="active site" description="O-(3'-phospho-DNA)-tyrosine intermediate" evidence="10">
    <location>
        <position position="292"/>
    </location>
</feature>
<accession>G7VSA0</accession>
<dbReference type="GO" id="GO:0003677">
    <property type="term" value="F:DNA binding"/>
    <property type="evidence" value="ECO:0007669"/>
    <property type="project" value="UniProtKB-UniRule"/>
</dbReference>
<keyword evidence="5 10" id="KW-0159">Chromosome partition</keyword>
<feature type="domain" description="Core-binding (CB)" evidence="14">
    <location>
        <begin position="1"/>
        <end position="85"/>
    </location>
</feature>
<dbReference type="GO" id="GO:0005737">
    <property type="term" value="C:cytoplasm"/>
    <property type="evidence" value="ECO:0007669"/>
    <property type="project" value="UniProtKB-SubCell"/>
</dbReference>
<evidence type="ECO:0000256" key="6">
    <source>
        <dbReference type="ARBA" id="ARBA00022908"/>
    </source>
</evidence>
<dbReference type="InterPro" id="IPR050090">
    <property type="entry name" value="Tyrosine_recombinase_XerCD"/>
</dbReference>
<dbReference type="CDD" id="cd00798">
    <property type="entry name" value="INT_XerDC_C"/>
    <property type="match status" value="1"/>
</dbReference>
<sequence length="323" mass="36257">MKMYIQPFVRYMEDEKGLSPSTLEAYHRDVQQFVEFAESCGIEQLDNIQRSHLVLYLGRLKEQGKAAATISRRVASIRSFFHFLIREGITGHDPSVLLELPKANKKKPSVLTQDEIERLLAAPNVSTPQGGRDKAMLELLYATGIRVSELMALNVRDVRTDLRFVHCGGEAGKERVVPISREASQWAQAYMDEQRGLLLRSGQGGLLLRSGQGEEAQVKQEALFLNVSGQRLSRQGFWKMIKKYGQEAGISGDITPHTLRHSFAVHMLEGGADLRSVQEMLGHADLSTTQVYAQTAKRSMKEVYEKHHPHGGNRISSDGKDRM</sequence>
<reference evidence="15 16" key="3">
    <citation type="journal article" date="2012" name="J. Bacteriol.">
        <title>Genome Sequence of Paenibacillus terrae HPL-003, a Xylanase-Producing Bacterium Isolated from Soil Found in Forest Residue.</title>
        <authorList>
            <person name="Shin S.H."/>
            <person name="Kim S."/>
            <person name="Kim J.Y."/>
            <person name="Song H.Y."/>
            <person name="Cho S.J."/>
            <person name="Kim D.R."/>
            <person name="Lee K.I."/>
            <person name="Lim H.K."/>
            <person name="Park N.J."/>
            <person name="Hwang I.T."/>
            <person name="Yang K.S."/>
        </authorList>
    </citation>
    <scope>NUCLEOTIDE SEQUENCE [LARGE SCALE GENOMIC DNA]</scope>
    <source>
        <strain evidence="15 16">HPL-003</strain>
    </source>
</reference>
<evidence type="ECO:0000259" key="12">
    <source>
        <dbReference type="PROSITE" id="PS50955"/>
    </source>
</evidence>
<proteinExistence type="inferred from homology"/>
<dbReference type="SUPFAM" id="SSF56349">
    <property type="entry name" value="DNA breaking-rejoining enzymes"/>
    <property type="match status" value="1"/>
</dbReference>
<gene>
    <name evidence="10" type="primary">xerC</name>
    <name evidence="15" type="ordered locus">HPL003_23760</name>
</gene>
<comment type="similarity">
    <text evidence="2">Belongs to the 'phage' integrase family. XerD subfamily.</text>
</comment>
<dbReference type="InterPro" id="IPR023009">
    <property type="entry name" value="Tyrosine_recombinase_XerC/XerD"/>
</dbReference>
<feature type="domain" description="Tyr recombinase" evidence="13">
    <location>
        <begin position="106"/>
        <end position="305"/>
    </location>
</feature>
<evidence type="ECO:0000256" key="10">
    <source>
        <dbReference type="HAMAP-Rule" id="MF_01808"/>
    </source>
</evidence>
<dbReference type="EMBL" id="CP003107">
    <property type="protein sequence ID" value="AET61470.1"/>
    <property type="molecule type" value="Genomic_DNA"/>
</dbReference>
<dbReference type="NCBIfam" id="NF001399">
    <property type="entry name" value="PRK00283.1"/>
    <property type="match status" value="1"/>
</dbReference>
<comment type="similarity">
    <text evidence="10">Belongs to the 'phage' integrase family. XerC subfamily.</text>
</comment>
<dbReference type="eggNOG" id="COG4974">
    <property type="taxonomic scope" value="Bacteria"/>
</dbReference>
<evidence type="ECO:0000313" key="16">
    <source>
        <dbReference type="Proteomes" id="UP000005876"/>
    </source>
</evidence>
<keyword evidence="7 10" id="KW-0238">DNA-binding</keyword>
<name>G7VSA0_PAETH</name>
<dbReference type="GO" id="GO:0007059">
    <property type="term" value="P:chromosome segregation"/>
    <property type="evidence" value="ECO:0007669"/>
    <property type="project" value="UniProtKB-UniRule"/>
</dbReference>
<reference key="2">
    <citation type="submission" date="2011-11" db="EMBL/GenBank/DDBJ databases">
        <authorList>
            <person name="Shin S.H."/>
            <person name="Kim S."/>
            <person name="Kim J.Y."/>
        </authorList>
    </citation>
    <scope>NUCLEOTIDE SEQUENCE</scope>
    <source>
        <strain>HPL-003</strain>
    </source>
</reference>
<dbReference type="InterPro" id="IPR011010">
    <property type="entry name" value="DNA_brk_join_enz"/>
</dbReference>
<evidence type="ECO:0000256" key="3">
    <source>
        <dbReference type="ARBA" id="ARBA00022490"/>
    </source>
</evidence>
<evidence type="ECO:0000256" key="9">
    <source>
        <dbReference type="ARBA" id="ARBA00023306"/>
    </source>
</evidence>
<dbReference type="RefSeq" id="WP_014282162.1">
    <property type="nucleotide sequence ID" value="NC_016641.1"/>
</dbReference>
<comment type="subcellular location">
    <subcellularLocation>
        <location evidence="1 10">Cytoplasm</location>
    </subcellularLocation>
</comment>
<protein>
    <recommendedName>
        <fullName evidence="10">Tyrosine recombinase XerC</fullName>
    </recommendedName>
</protein>
<keyword evidence="6 10" id="KW-0229">DNA integration</keyword>
<evidence type="ECO:0000259" key="14">
    <source>
        <dbReference type="PROSITE" id="PS51900"/>
    </source>
</evidence>
<dbReference type="InterPro" id="IPR004107">
    <property type="entry name" value="Integrase_SAM-like_N"/>
</dbReference>
<evidence type="ECO:0000256" key="4">
    <source>
        <dbReference type="ARBA" id="ARBA00022618"/>
    </source>
</evidence>
<evidence type="ECO:0000256" key="1">
    <source>
        <dbReference type="ARBA" id="ARBA00004496"/>
    </source>
</evidence>
<feature type="active site" evidence="10">
    <location>
        <position position="257"/>
    </location>
</feature>
<dbReference type="Gene3D" id="1.10.150.130">
    <property type="match status" value="1"/>
</dbReference>
<dbReference type="Pfam" id="PF02899">
    <property type="entry name" value="Phage_int_SAM_1"/>
    <property type="match status" value="1"/>
</dbReference>
<dbReference type="HOGENOM" id="CLU_027562_9_6_9"/>
<dbReference type="STRING" id="985665.HPL003_23760"/>
<evidence type="ECO:0000256" key="5">
    <source>
        <dbReference type="ARBA" id="ARBA00022829"/>
    </source>
</evidence>
<evidence type="ECO:0000256" key="2">
    <source>
        <dbReference type="ARBA" id="ARBA00010450"/>
    </source>
</evidence>